<comment type="caution">
    <text evidence="1">The sequence shown here is derived from an EMBL/GenBank/DDBJ whole genome shotgun (WGS) entry which is preliminary data.</text>
</comment>
<dbReference type="EMBL" id="PEDL01000001">
    <property type="protein sequence ID" value="PHV71919.1"/>
    <property type="molecule type" value="Genomic_DNA"/>
</dbReference>
<accession>A0AC61DFG3</accession>
<organism evidence="1 2">
    <name type="scientific">Sporanaerobium hydrogeniformans</name>
    <dbReference type="NCBI Taxonomy" id="3072179"/>
    <lineage>
        <taxon>Bacteria</taxon>
        <taxon>Bacillati</taxon>
        <taxon>Bacillota</taxon>
        <taxon>Clostridia</taxon>
        <taxon>Lachnospirales</taxon>
        <taxon>Lachnospiraceae</taxon>
        <taxon>Sporanaerobium</taxon>
    </lineage>
</organism>
<keyword evidence="2" id="KW-1185">Reference proteome</keyword>
<protein>
    <submittedName>
        <fullName evidence="1">Uncharacterized protein</fullName>
    </submittedName>
</protein>
<dbReference type="Proteomes" id="UP000224460">
    <property type="component" value="Unassembled WGS sequence"/>
</dbReference>
<sequence>MLRHLLYKLIFGKEGGVMMAMLFATKIILGKATFAQVPRLLKDQVKELLEDAGMGELAVQE</sequence>
<reference evidence="1" key="1">
    <citation type="submission" date="2017-10" db="EMBL/GenBank/DDBJ databases">
        <title>Genome sequence of cellulolytic Lachnospiraceae bacterium XHS1971 isolated from hotspring sediment.</title>
        <authorList>
            <person name="Vasudevan G."/>
            <person name="Joshi A.J."/>
            <person name="Hivarkar S."/>
            <person name="Lanjekar V.B."/>
            <person name="Dhakephalkar P.K."/>
            <person name="Dagar S."/>
        </authorList>
    </citation>
    <scope>NUCLEOTIDE SEQUENCE</scope>
    <source>
        <strain evidence="1">XHS1971</strain>
    </source>
</reference>
<gene>
    <name evidence="1" type="ORF">CS063_00105</name>
</gene>
<name>A0AC61DFG3_9FIRM</name>
<evidence type="ECO:0000313" key="2">
    <source>
        <dbReference type="Proteomes" id="UP000224460"/>
    </source>
</evidence>
<proteinExistence type="predicted"/>
<evidence type="ECO:0000313" key="1">
    <source>
        <dbReference type="EMBL" id="PHV71919.1"/>
    </source>
</evidence>